<keyword evidence="1" id="KW-0812">Transmembrane</keyword>
<proteinExistence type="predicted"/>
<accession>A0A518C8B9</accession>
<sequence>MDYQSIITLGGLGTCSVLLLAANWSTVKSWLPRVSLLASRASADDDPAALIEAYHVARDACGDNAQLAELTNEVFKDLICQKVLRCAK</sequence>
<dbReference type="OrthoDB" id="9964074at2"/>
<gene>
    <name evidence="2" type="ORF">Pan97_24840</name>
</gene>
<feature type="transmembrane region" description="Helical" evidence="1">
    <location>
        <begin position="6"/>
        <end position="24"/>
    </location>
</feature>
<reference evidence="3" key="1">
    <citation type="submission" date="2019-02" db="EMBL/GenBank/DDBJ databases">
        <title>Deep-cultivation of Planctomycetes and their phenomic and genomic characterization uncovers novel biology.</title>
        <authorList>
            <person name="Wiegand S."/>
            <person name="Jogler M."/>
            <person name="Boedeker C."/>
            <person name="Pinto D."/>
            <person name="Vollmers J."/>
            <person name="Rivas-Marin E."/>
            <person name="Kohn T."/>
            <person name="Peeters S.H."/>
            <person name="Heuer A."/>
            <person name="Rast P."/>
            <person name="Oberbeckmann S."/>
            <person name="Bunk B."/>
            <person name="Jeske O."/>
            <person name="Meyerdierks A."/>
            <person name="Storesund J.E."/>
            <person name="Kallscheuer N."/>
            <person name="Luecker S."/>
            <person name="Lage O.M."/>
            <person name="Pohl T."/>
            <person name="Merkel B.J."/>
            <person name="Hornburger P."/>
            <person name="Mueller R.-W."/>
            <person name="Bruemmer F."/>
            <person name="Labrenz M."/>
            <person name="Spormann A.M."/>
            <person name="Op den Camp H."/>
            <person name="Overmann J."/>
            <person name="Amann R."/>
            <person name="Jetten M.S.M."/>
            <person name="Mascher T."/>
            <person name="Medema M.H."/>
            <person name="Devos D.P."/>
            <person name="Kaster A.-K."/>
            <person name="Ovreas L."/>
            <person name="Rohde M."/>
            <person name="Galperin M.Y."/>
            <person name="Jogler C."/>
        </authorList>
    </citation>
    <scope>NUCLEOTIDE SEQUENCE [LARGE SCALE GENOMIC DNA]</scope>
    <source>
        <strain evidence="3">Pan97</strain>
    </source>
</reference>
<dbReference type="RefSeq" id="WP_144972845.1">
    <property type="nucleotide sequence ID" value="NZ_CP036289.1"/>
</dbReference>
<keyword evidence="1" id="KW-1133">Transmembrane helix</keyword>
<keyword evidence="1" id="KW-0472">Membrane</keyword>
<evidence type="ECO:0000313" key="2">
    <source>
        <dbReference type="EMBL" id="QDU75452.1"/>
    </source>
</evidence>
<dbReference type="Proteomes" id="UP000318626">
    <property type="component" value="Chromosome"/>
</dbReference>
<evidence type="ECO:0000256" key="1">
    <source>
        <dbReference type="SAM" id="Phobius"/>
    </source>
</evidence>
<protein>
    <submittedName>
        <fullName evidence="2">Uncharacterized protein</fullName>
    </submittedName>
</protein>
<dbReference type="EMBL" id="CP036289">
    <property type="protein sequence ID" value="QDU75452.1"/>
    <property type="molecule type" value="Genomic_DNA"/>
</dbReference>
<organism evidence="2 3">
    <name type="scientific">Bremerella volcania</name>
    <dbReference type="NCBI Taxonomy" id="2527984"/>
    <lineage>
        <taxon>Bacteria</taxon>
        <taxon>Pseudomonadati</taxon>
        <taxon>Planctomycetota</taxon>
        <taxon>Planctomycetia</taxon>
        <taxon>Pirellulales</taxon>
        <taxon>Pirellulaceae</taxon>
        <taxon>Bremerella</taxon>
    </lineage>
</organism>
<dbReference type="KEGG" id="bvo:Pan97_24840"/>
<keyword evidence="3" id="KW-1185">Reference proteome</keyword>
<evidence type="ECO:0000313" key="3">
    <source>
        <dbReference type="Proteomes" id="UP000318626"/>
    </source>
</evidence>
<name>A0A518C8B9_9BACT</name>
<dbReference type="AlphaFoldDB" id="A0A518C8B9"/>